<name>A0ABT0R465_9BACT</name>
<reference evidence="1 2" key="1">
    <citation type="submission" date="2022-03" db="EMBL/GenBank/DDBJ databases">
        <title>Taxonomic description of new species and reclassification of some bacterial strains.</title>
        <authorList>
            <person name="Ndongo S."/>
        </authorList>
    </citation>
    <scope>NUCLEOTIDE SEQUENCE [LARGE SCALE GENOMIC DNA]</scope>
    <source>
        <strain evidence="1 2">Marseille-P6666</strain>
    </source>
</reference>
<dbReference type="EMBL" id="JAMGSI010000001">
    <property type="protein sequence ID" value="MCL6655874.1"/>
    <property type="molecule type" value="Genomic_DNA"/>
</dbReference>
<gene>
    <name evidence="1" type="ORF">M8N44_00895</name>
</gene>
<sequence length="343" mass="36091">MAFLTLLDIQKRNGSASDIGLIEEVGLSAPEVTQLASVVGSKTMIKTFVRTGVPRARFRPANAPIGYTSCTYEARNVELFPVSSIVFVDTITLASSDDGEAAVLADEASGITEGVLLSLGAQGFYGTQIDENGFPGLPDFIDDTMIVSADSSKAADSYDGTSVFAVIEGPKGVHWRWGRDRGISLGPFKDTYIPGKDPETGEQGAIPGKAADLTAFVALVNNSKLSAARLKNIGTAEGTTLDDDKLAELLALFPAGARVTKFIMNRMALEQLRKSRNVVSVSVNGSKAGGDSSGSAPIPTHAHGIPILVTDSIVNNESDLTSITGISHWGKHAPKKVANKKNK</sequence>
<dbReference type="RefSeq" id="WP_215709474.1">
    <property type="nucleotide sequence ID" value="NZ_CP072019.1"/>
</dbReference>
<accession>A0ABT0R465</accession>
<proteinExistence type="predicted"/>
<comment type="caution">
    <text evidence="1">The sequence shown here is derived from an EMBL/GenBank/DDBJ whole genome shotgun (WGS) entry which is preliminary data.</text>
</comment>
<protein>
    <submittedName>
        <fullName evidence="1">Uncharacterized protein</fullName>
    </submittedName>
</protein>
<evidence type="ECO:0000313" key="1">
    <source>
        <dbReference type="EMBL" id="MCL6655874.1"/>
    </source>
</evidence>
<keyword evidence="2" id="KW-1185">Reference proteome</keyword>
<organism evidence="1 2">
    <name type="scientific">Akkermansia massiliensis</name>
    <dbReference type="NCBI Taxonomy" id="2927224"/>
    <lineage>
        <taxon>Bacteria</taxon>
        <taxon>Pseudomonadati</taxon>
        <taxon>Verrucomicrobiota</taxon>
        <taxon>Verrucomicrobiia</taxon>
        <taxon>Verrucomicrobiales</taxon>
        <taxon>Akkermansiaceae</taxon>
        <taxon>Akkermansia</taxon>
    </lineage>
</organism>
<dbReference type="Proteomes" id="UP001202031">
    <property type="component" value="Unassembled WGS sequence"/>
</dbReference>
<dbReference type="GeneID" id="84022394"/>
<evidence type="ECO:0000313" key="2">
    <source>
        <dbReference type="Proteomes" id="UP001202031"/>
    </source>
</evidence>